<keyword evidence="1" id="KW-0560">Oxidoreductase</keyword>
<name>A0A150KL97_9BACI</name>
<dbReference type="STRING" id="46224.B4102_3656"/>
<accession>A0A150KL97</accession>
<gene>
    <name evidence="1" type="ORF">B4102_3656</name>
</gene>
<dbReference type="AlphaFoldDB" id="A0A150KL97"/>
<reference evidence="1 2" key="1">
    <citation type="submission" date="2016-01" db="EMBL/GenBank/DDBJ databases">
        <title>Genome Sequences of Twelve Sporeforming Bacillus Species Isolated from Foods.</title>
        <authorList>
            <person name="Berendsen E.M."/>
            <person name="Wells-Bennik M.H."/>
            <person name="Krawcyk A.O."/>
            <person name="De Jong A."/>
            <person name="Holsappel S."/>
            <person name="Eijlander R.T."/>
            <person name="Kuipers O.P."/>
        </authorList>
    </citation>
    <scope>NUCLEOTIDE SEQUENCE [LARGE SCALE GENOMIC DNA]</scope>
    <source>
        <strain evidence="1 2">B4102</strain>
    </source>
</reference>
<evidence type="ECO:0000313" key="1">
    <source>
        <dbReference type="EMBL" id="KYC94305.1"/>
    </source>
</evidence>
<dbReference type="InterPro" id="IPR036188">
    <property type="entry name" value="FAD/NAD-bd_sf"/>
</dbReference>
<evidence type="ECO:0000313" key="2">
    <source>
        <dbReference type="Proteomes" id="UP000075666"/>
    </source>
</evidence>
<dbReference type="Gene3D" id="3.50.50.60">
    <property type="entry name" value="FAD/NAD(P)-binding domain"/>
    <property type="match status" value="1"/>
</dbReference>
<dbReference type="EC" id="1.3.99.4" evidence="1"/>
<organism evidence="1 2">
    <name type="scientific">Heyndrickxia sporothermodurans</name>
    <dbReference type="NCBI Taxonomy" id="46224"/>
    <lineage>
        <taxon>Bacteria</taxon>
        <taxon>Bacillati</taxon>
        <taxon>Bacillota</taxon>
        <taxon>Bacilli</taxon>
        <taxon>Bacillales</taxon>
        <taxon>Bacillaceae</taxon>
        <taxon>Heyndrickxia</taxon>
    </lineage>
</organism>
<dbReference type="EMBL" id="LQYN01000102">
    <property type="protein sequence ID" value="KYC94305.1"/>
    <property type="molecule type" value="Genomic_DNA"/>
</dbReference>
<comment type="caution">
    <text evidence="1">The sequence shown here is derived from an EMBL/GenBank/DDBJ whole genome shotgun (WGS) entry which is preliminary data.</text>
</comment>
<dbReference type="PATRIC" id="fig|46224.3.peg.339"/>
<dbReference type="GO" id="GO:0047571">
    <property type="term" value="F:3-oxosteroid 1-dehydrogenase activity"/>
    <property type="evidence" value="ECO:0007669"/>
    <property type="project" value="UniProtKB-EC"/>
</dbReference>
<keyword evidence="2" id="KW-1185">Reference proteome</keyword>
<dbReference type="Proteomes" id="UP000075666">
    <property type="component" value="Unassembled WGS sequence"/>
</dbReference>
<sequence length="47" mass="4653">MYATGNCAAAVMGETYPGPGATIGPAMVFGYIAASEMAAVAARLKEA</sequence>
<protein>
    <submittedName>
        <fullName evidence="1">3-oxosteroid 1-dehydrogenase</fullName>
        <ecNumber evidence="1">1.3.99.4</ecNumber>
    </submittedName>
</protein>
<proteinExistence type="predicted"/>